<dbReference type="EMBL" id="CM042028">
    <property type="protein sequence ID" value="KAI3799684.1"/>
    <property type="molecule type" value="Genomic_DNA"/>
</dbReference>
<organism evidence="1 2">
    <name type="scientific">Smallanthus sonchifolius</name>
    <dbReference type="NCBI Taxonomy" id="185202"/>
    <lineage>
        <taxon>Eukaryota</taxon>
        <taxon>Viridiplantae</taxon>
        <taxon>Streptophyta</taxon>
        <taxon>Embryophyta</taxon>
        <taxon>Tracheophyta</taxon>
        <taxon>Spermatophyta</taxon>
        <taxon>Magnoliopsida</taxon>
        <taxon>eudicotyledons</taxon>
        <taxon>Gunneridae</taxon>
        <taxon>Pentapetalae</taxon>
        <taxon>asterids</taxon>
        <taxon>campanulids</taxon>
        <taxon>Asterales</taxon>
        <taxon>Asteraceae</taxon>
        <taxon>Asteroideae</taxon>
        <taxon>Heliantheae alliance</taxon>
        <taxon>Millerieae</taxon>
        <taxon>Smallanthus</taxon>
    </lineage>
</organism>
<gene>
    <name evidence="1" type="ORF">L1987_34983</name>
</gene>
<protein>
    <submittedName>
        <fullName evidence="1">Uncharacterized protein</fullName>
    </submittedName>
</protein>
<name>A0ACB9HVD0_9ASTR</name>
<accession>A0ACB9HVD0</accession>
<comment type="caution">
    <text evidence="1">The sequence shown here is derived from an EMBL/GenBank/DDBJ whole genome shotgun (WGS) entry which is preliminary data.</text>
</comment>
<reference evidence="1 2" key="2">
    <citation type="journal article" date="2022" name="Mol. Ecol. Resour.">
        <title>The genomes of chicory, endive, great burdock and yacon provide insights into Asteraceae paleo-polyploidization history and plant inulin production.</title>
        <authorList>
            <person name="Fan W."/>
            <person name="Wang S."/>
            <person name="Wang H."/>
            <person name="Wang A."/>
            <person name="Jiang F."/>
            <person name="Liu H."/>
            <person name="Zhao H."/>
            <person name="Xu D."/>
            <person name="Zhang Y."/>
        </authorList>
    </citation>
    <scope>NUCLEOTIDE SEQUENCE [LARGE SCALE GENOMIC DNA]</scope>
    <source>
        <strain evidence="2">cv. Yunnan</strain>
        <tissue evidence="1">Leaves</tissue>
    </source>
</reference>
<proteinExistence type="predicted"/>
<keyword evidence="2" id="KW-1185">Reference proteome</keyword>
<evidence type="ECO:0000313" key="2">
    <source>
        <dbReference type="Proteomes" id="UP001056120"/>
    </source>
</evidence>
<evidence type="ECO:0000313" key="1">
    <source>
        <dbReference type="EMBL" id="KAI3799684.1"/>
    </source>
</evidence>
<reference evidence="2" key="1">
    <citation type="journal article" date="2022" name="Mol. Ecol. Resour.">
        <title>The genomes of chicory, endive, great burdock and yacon provide insights into Asteraceae palaeo-polyploidization history and plant inulin production.</title>
        <authorList>
            <person name="Fan W."/>
            <person name="Wang S."/>
            <person name="Wang H."/>
            <person name="Wang A."/>
            <person name="Jiang F."/>
            <person name="Liu H."/>
            <person name="Zhao H."/>
            <person name="Xu D."/>
            <person name="Zhang Y."/>
        </authorList>
    </citation>
    <scope>NUCLEOTIDE SEQUENCE [LARGE SCALE GENOMIC DNA]</scope>
    <source>
        <strain evidence="2">cv. Yunnan</strain>
    </source>
</reference>
<sequence>MNGCYNLLNLPEDMGNIKCLRVLNAIGTALERLPESIGLLRELTCLHLDACKNLTSLPNSICNLISLEIFNLGYCPRIDIGESAQMWDKSLLNLTRLNLRDCNLSEKDIPHNLGAFSFLEELVLRGNNFCSLPTSLGQLSNVLTLDLCGCRNLQSVQVFPPNLNLLMLNDCSSLEKLTLSTLKYLSSMDLKNCSSLVEILGLENLYLIREIHLEGCSSLSTAFTTSLIQGHSRIVHNCAIYFSRMEIPNWFKYQDTGNSSIYFDVPVDFKHDQLEMTVWADYSFGKLSDRMRRFKMHITNITNDDELTYSFWGSSFEAGSWFVLHRTDSKLSS</sequence>
<dbReference type="Proteomes" id="UP001056120">
    <property type="component" value="Linkage Group LG11"/>
</dbReference>